<evidence type="ECO:0000313" key="2">
    <source>
        <dbReference type="Proteomes" id="UP000800235"/>
    </source>
</evidence>
<dbReference type="EMBL" id="MU007009">
    <property type="protein sequence ID" value="KAF2436995.1"/>
    <property type="molecule type" value="Genomic_DNA"/>
</dbReference>
<keyword evidence="2" id="KW-1185">Reference proteome</keyword>
<organism evidence="1 2">
    <name type="scientific">Tothia fuscella</name>
    <dbReference type="NCBI Taxonomy" id="1048955"/>
    <lineage>
        <taxon>Eukaryota</taxon>
        <taxon>Fungi</taxon>
        <taxon>Dikarya</taxon>
        <taxon>Ascomycota</taxon>
        <taxon>Pezizomycotina</taxon>
        <taxon>Dothideomycetes</taxon>
        <taxon>Pleosporomycetidae</taxon>
        <taxon>Venturiales</taxon>
        <taxon>Cylindrosympodiaceae</taxon>
        <taxon>Tothia</taxon>
    </lineage>
</organism>
<reference evidence="1" key="1">
    <citation type="journal article" date="2020" name="Stud. Mycol.">
        <title>101 Dothideomycetes genomes: a test case for predicting lifestyles and emergence of pathogens.</title>
        <authorList>
            <person name="Haridas S."/>
            <person name="Albert R."/>
            <person name="Binder M."/>
            <person name="Bloem J."/>
            <person name="Labutti K."/>
            <person name="Salamov A."/>
            <person name="Andreopoulos B."/>
            <person name="Baker S."/>
            <person name="Barry K."/>
            <person name="Bills G."/>
            <person name="Bluhm B."/>
            <person name="Cannon C."/>
            <person name="Castanera R."/>
            <person name="Culley D."/>
            <person name="Daum C."/>
            <person name="Ezra D."/>
            <person name="Gonzalez J."/>
            <person name="Henrissat B."/>
            <person name="Kuo A."/>
            <person name="Liang C."/>
            <person name="Lipzen A."/>
            <person name="Lutzoni F."/>
            <person name="Magnuson J."/>
            <person name="Mondo S."/>
            <person name="Nolan M."/>
            <person name="Ohm R."/>
            <person name="Pangilinan J."/>
            <person name="Park H.-J."/>
            <person name="Ramirez L."/>
            <person name="Alfaro M."/>
            <person name="Sun H."/>
            <person name="Tritt A."/>
            <person name="Yoshinaga Y."/>
            <person name="Zwiers L.-H."/>
            <person name="Turgeon B."/>
            <person name="Goodwin S."/>
            <person name="Spatafora J."/>
            <person name="Crous P."/>
            <person name="Grigoriev I."/>
        </authorList>
    </citation>
    <scope>NUCLEOTIDE SEQUENCE</scope>
    <source>
        <strain evidence="1">CBS 130266</strain>
    </source>
</reference>
<protein>
    <submittedName>
        <fullName evidence="1">Uncharacterized protein</fullName>
    </submittedName>
</protein>
<evidence type="ECO:0000313" key="1">
    <source>
        <dbReference type="EMBL" id="KAF2436995.1"/>
    </source>
</evidence>
<sequence length="161" mass="18235">MINTIQFRLRLLTVSRNTTQTLDLGTKSLRISSTDSADAICLRVQQLLPIEVRSDARLRFHNALGRNLVPRLSSFLEEDIGTPRGFVDVQVRSDSHNERVCLGYKRAVDVMVEREPKRVRLSYEGKMVMKTESEVDMIAVEKSSPLLAPVISEESDTMDID</sequence>
<accession>A0A9P4P440</accession>
<gene>
    <name evidence="1" type="ORF">EJ08DRAFT_655144</name>
</gene>
<dbReference type="AlphaFoldDB" id="A0A9P4P440"/>
<dbReference type="Proteomes" id="UP000800235">
    <property type="component" value="Unassembled WGS sequence"/>
</dbReference>
<name>A0A9P4P440_9PEZI</name>
<proteinExistence type="predicted"/>
<comment type="caution">
    <text evidence="1">The sequence shown here is derived from an EMBL/GenBank/DDBJ whole genome shotgun (WGS) entry which is preliminary data.</text>
</comment>